<evidence type="ECO:0000259" key="8">
    <source>
        <dbReference type="Pfam" id="PF00460"/>
    </source>
</evidence>
<organism evidence="10 11">
    <name type="scientific">Citreimonas salinaria</name>
    <dbReference type="NCBI Taxonomy" id="321339"/>
    <lineage>
        <taxon>Bacteria</taxon>
        <taxon>Pseudomonadati</taxon>
        <taxon>Pseudomonadota</taxon>
        <taxon>Alphaproteobacteria</taxon>
        <taxon>Rhodobacterales</taxon>
        <taxon>Roseobacteraceae</taxon>
        <taxon>Citreimonas</taxon>
    </lineage>
</organism>
<dbReference type="PIRSF" id="PIRSF002889">
    <property type="entry name" value="Rod_FlgB"/>
    <property type="match status" value="1"/>
</dbReference>
<keyword evidence="4 7" id="KW-0975">Bacterial flagellum</keyword>
<comment type="subcellular location">
    <subcellularLocation>
        <location evidence="1 7">Bacterial flagellum basal body</location>
    </subcellularLocation>
</comment>
<dbReference type="InterPro" id="IPR010930">
    <property type="entry name" value="Flg_bb/hook_C_dom"/>
</dbReference>
<evidence type="ECO:0000256" key="1">
    <source>
        <dbReference type="ARBA" id="ARBA00004117"/>
    </source>
</evidence>
<reference evidence="10 11" key="1">
    <citation type="submission" date="2016-10" db="EMBL/GenBank/DDBJ databases">
        <authorList>
            <person name="de Groot N.N."/>
        </authorList>
    </citation>
    <scope>NUCLEOTIDE SEQUENCE [LARGE SCALE GENOMIC DNA]</scope>
    <source>
        <strain evidence="10 11">DSM 26880</strain>
    </source>
</reference>
<dbReference type="NCBIfam" id="NF009275">
    <property type="entry name" value="PRK12632.1"/>
    <property type="match status" value="1"/>
</dbReference>
<evidence type="ECO:0000259" key="9">
    <source>
        <dbReference type="Pfam" id="PF06429"/>
    </source>
</evidence>
<dbReference type="GO" id="GO:0071978">
    <property type="term" value="P:bacterial-type flagellum-dependent swarming motility"/>
    <property type="evidence" value="ECO:0007669"/>
    <property type="project" value="TreeGrafter"/>
</dbReference>
<dbReference type="PANTHER" id="PTHR30435">
    <property type="entry name" value="FLAGELLAR PROTEIN"/>
    <property type="match status" value="1"/>
</dbReference>
<dbReference type="Proteomes" id="UP000199286">
    <property type="component" value="Unassembled WGS sequence"/>
</dbReference>
<keyword evidence="10" id="KW-0969">Cilium</keyword>
<comment type="subunit">
    <text evidence="6">The basal body constitutes a major portion of the flagellar organelle and consists of a number of rings mounted on a central rod. In Gram-negative bacteria, at least four rings, L, P, S and M are present, whereas Gram-positive bacteria lack the L and P rings. The rod consists of about 26 subunits of FlgG in the distal portion, and FlgB, FlgC and FlgF build up the proximal portion of the rod with about 6 subunits each. Rod assembly occurs by export via the flagellum-specific pathway of its constituent proteins and by their incorporation into the rod structure in the probable order of FlgB, FlgC, FlgF and FlgG. Another protein, FliE, also assembles onto the stable rod structure.</text>
</comment>
<dbReference type="InterPro" id="IPR006300">
    <property type="entry name" value="FlgB"/>
</dbReference>
<keyword evidence="11" id="KW-1185">Reference proteome</keyword>
<dbReference type="PROSITE" id="PS00588">
    <property type="entry name" value="FLAGELLA_BB_ROD"/>
    <property type="match status" value="1"/>
</dbReference>
<keyword evidence="10" id="KW-0282">Flagellum</keyword>
<dbReference type="Pfam" id="PF06429">
    <property type="entry name" value="Flg_bbr_C"/>
    <property type="match status" value="1"/>
</dbReference>
<dbReference type="OrthoDB" id="9813951at2"/>
<dbReference type="RefSeq" id="WP_089884452.1">
    <property type="nucleotide sequence ID" value="NZ_FNPF01000014.1"/>
</dbReference>
<evidence type="ECO:0000256" key="2">
    <source>
        <dbReference type="ARBA" id="ARBA00009677"/>
    </source>
</evidence>
<dbReference type="STRING" id="321339.SAMN05444340_11427"/>
<evidence type="ECO:0000256" key="3">
    <source>
        <dbReference type="ARBA" id="ARBA00014376"/>
    </source>
</evidence>
<dbReference type="GO" id="GO:0030694">
    <property type="term" value="C:bacterial-type flagellum basal body, rod"/>
    <property type="evidence" value="ECO:0007669"/>
    <property type="project" value="InterPro"/>
</dbReference>
<comment type="similarity">
    <text evidence="2 7">Belongs to the flagella basal body rod proteins family.</text>
</comment>
<gene>
    <name evidence="10" type="ORF">SAMN05444340_11427</name>
</gene>
<dbReference type="InterPro" id="IPR001444">
    <property type="entry name" value="Flag_bb_rod_N"/>
</dbReference>
<evidence type="ECO:0000256" key="4">
    <source>
        <dbReference type="ARBA" id="ARBA00023143"/>
    </source>
</evidence>
<dbReference type="InterPro" id="IPR019776">
    <property type="entry name" value="Flagellar_basal_body_rod_CS"/>
</dbReference>
<dbReference type="EMBL" id="FNPF01000014">
    <property type="protein sequence ID" value="SDY67097.1"/>
    <property type="molecule type" value="Genomic_DNA"/>
</dbReference>
<accession>A0A1H3LRB2</accession>
<feature type="domain" description="Flagellar basal body rod protein N-terminal" evidence="8">
    <location>
        <begin position="10"/>
        <end position="38"/>
    </location>
</feature>
<sequence length="129" mass="14295">MSAFSDALGVTASALKAQATRLRIVSENIANVDTPGYRRKTVPFELTQTRSDVTGVEAGRVRLSDVALNRIHDPAHPMADATGHYEGSNVDMIIEIADAREAQRSYEANLKMFEQTRQMSSSLMELLRR</sequence>
<protein>
    <recommendedName>
        <fullName evidence="3 7">Flagellar basal body rod protein FlgB</fullName>
    </recommendedName>
</protein>
<keyword evidence="10" id="KW-0966">Cell projection</keyword>
<evidence type="ECO:0000256" key="7">
    <source>
        <dbReference type="PIRNR" id="PIRNR002889"/>
    </source>
</evidence>
<comment type="function">
    <text evidence="5 7">Structural component of flagellum, the bacterial motility apparatus. Part of the rod structure of flagellar basal body.</text>
</comment>
<name>A0A1H3LRB2_9RHOB</name>
<dbReference type="PANTHER" id="PTHR30435:SF19">
    <property type="entry name" value="FLAGELLAR BASAL-BODY ROD PROTEIN FLGG"/>
    <property type="match status" value="1"/>
</dbReference>
<feature type="domain" description="Flagellar basal-body/hook protein C-terminal" evidence="9">
    <location>
        <begin position="82"/>
        <end position="126"/>
    </location>
</feature>
<evidence type="ECO:0000256" key="6">
    <source>
        <dbReference type="ARBA" id="ARBA00026072"/>
    </source>
</evidence>
<dbReference type="AlphaFoldDB" id="A0A1H3LRB2"/>
<proteinExistence type="inferred from homology"/>
<evidence type="ECO:0000313" key="11">
    <source>
        <dbReference type="Proteomes" id="UP000199286"/>
    </source>
</evidence>
<dbReference type="Pfam" id="PF00460">
    <property type="entry name" value="Flg_bb_rod"/>
    <property type="match status" value="1"/>
</dbReference>
<evidence type="ECO:0000256" key="5">
    <source>
        <dbReference type="ARBA" id="ARBA00024934"/>
    </source>
</evidence>
<evidence type="ECO:0000313" key="10">
    <source>
        <dbReference type="EMBL" id="SDY67097.1"/>
    </source>
</evidence>